<protein>
    <submittedName>
        <fullName evidence="11">PTS system, galactitol-specific IIC component</fullName>
    </submittedName>
</protein>
<keyword evidence="7 9" id="KW-1133">Transmembrane helix</keyword>
<feature type="transmembrane region" description="Helical" evidence="9">
    <location>
        <begin position="42"/>
        <end position="60"/>
    </location>
</feature>
<proteinExistence type="predicted"/>
<sequence length="435" mass="46623">MGSAIEVVRFILDLGAVVVLPIIIILLGVIFGMSFSRAFRSGIMVGVGFLGIFLILGLLLDSLGSVAQEMVQNYGLSLEVVDVGWPLAQEMSLALPFVPAIFGAVLILNLVLLVLGRTSTLNLDLWSYWSFSLAGTLAYALSKSYVVGLLVALATAAIIFLLADRSAPLVKDFFGLEGVSLPHTATVGWFPLTMALNWLLERIPGIKRIHLDLEGMKKRLGVWGEPVVIGLLLGVILAILARAPLFFEDVGANVAFTLLLGMQMAAVIVLLPRMVEVLKEGLLPLVQEIGAFLARKFPGRKIYLGLDASLALGHPAVLILGLLMVPLTLLLALGLGALGVNRMLPFADLALLPFFMIWCVAPHGGNLFRALLIGVVIMGLILFISTDLAPLFKETGEMAGLSFPEGYGEVSSLDAGSHVVPWLLLKVISPFYGFD</sequence>
<dbReference type="GO" id="GO:0015577">
    <property type="term" value="F:galactitol transmembrane transporter activity"/>
    <property type="evidence" value="ECO:0007669"/>
    <property type="project" value="InterPro"/>
</dbReference>
<feature type="transmembrane region" description="Helical" evidence="9">
    <location>
        <begin position="316"/>
        <end position="337"/>
    </location>
</feature>
<feature type="transmembrane region" description="Helical" evidence="9">
    <location>
        <begin position="14"/>
        <end position="35"/>
    </location>
</feature>
<evidence type="ECO:0000313" key="11">
    <source>
        <dbReference type="EMBL" id="GFP19737.1"/>
    </source>
</evidence>
<keyword evidence="4" id="KW-0762">Sugar transport</keyword>
<keyword evidence="5" id="KW-0598">Phosphotransferase system</keyword>
<dbReference type="GO" id="GO:0009401">
    <property type="term" value="P:phosphoenolpyruvate-dependent sugar phosphotransferase system"/>
    <property type="evidence" value="ECO:0007669"/>
    <property type="project" value="UniProtKB-KW"/>
</dbReference>
<evidence type="ECO:0000256" key="4">
    <source>
        <dbReference type="ARBA" id="ARBA00022597"/>
    </source>
</evidence>
<evidence type="ECO:0000256" key="7">
    <source>
        <dbReference type="ARBA" id="ARBA00022989"/>
    </source>
</evidence>
<evidence type="ECO:0000259" key="10">
    <source>
        <dbReference type="PROSITE" id="PS51104"/>
    </source>
</evidence>
<dbReference type="EMBL" id="BLRU01000130">
    <property type="protein sequence ID" value="GFP19737.1"/>
    <property type="molecule type" value="Genomic_DNA"/>
</dbReference>
<dbReference type="Proteomes" id="UP000574717">
    <property type="component" value="Unassembled WGS sequence"/>
</dbReference>
<dbReference type="PIRSF" id="PIRSF006304">
    <property type="entry name" value="GatC"/>
    <property type="match status" value="1"/>
</dbReference>
<gene>
    <name evidence="11" type="ORF">HKBW3S03_01241</name>
</gene>
<name>A0A6V8NI64_9ACTN</name>
<dbReference type="Pfam" id="PF03611">
    <property type="entry name" value="EIIC-GAT"/>
    <property type="match status" value="1"/>
</dbReference>
<evidence type="ECO:0000256" key="1">
    <source>
        <dbReference type="ARBA" id="ARBA00004651"/>
    </source>
</evidence>
<dbReference type="RefSeq" id="WP_176237035.1">
    <property type="nucleotide sequence ID" value="NZ_BLRU01000130.1"/>
</dbReference>
<feature type="domain" description="PTS EIIC type-2" evidence="10">
    <location>
        <begin position="8"/>
        <end position="435"/>
    </location>
</feature>
<dbReference type="GO" id="GO:0005886">
    <property type="term" value="C:plasma membrane"/>
    <property type="evidence" value="ECO:0007669"/>
    <property type="project" value="UniProtKB-SubCell"/>
</dbReference>
<keyword evidence="2" id="KW-0813">Transport</keyword>
<dbReference type="InterPro" id="IPR004703">
    <property type="entry name" value="PTS_sugar-sp_permease"/>
</dbReference>
<comment type="subcellular location">
    <subcellularLocation>
        <location evidence="1">Cell membrane</location>
        <topology evidence="1">Multi-pass membrane protein</topology>
    </subcellularLocation>
</comment>
<reference evidence="11 12" key="1">
    <citation type="journal article" date="2020" name="Front. Microbiol.">
        <title>Single-cell genomics of novel Actinobacteria with the Wood-Ljungdahl pathway discovered in a serpentinizing system.</title>
        <authorList>
            <person name="Merino N."/>
            <person name="Kawai M."/>
            <person name="Boyd E.S."/>
            <person name="Colman D.R."/>
            <person name="McGlynn S.E."/>
            <person name="Nealson K.H."/>
            <person name="Kurokawa K."/>
            <person name="Hongoh Y."/>
        </authorList>
    </citation>
    <scope>NUCLEOTIDE SEQUENCE [LARGE SCALE GENOMIC DNA]</scope>
    <source>
        <strain evidence="11 12">S03</strain>
    </source>
</reference>
<evidence type="ECO:0000256" key="5">
    <source>
        <dbReference type="ARBA" id="ARBA00022683"/>
    </source>
</evidence>
<feature type="transmembrane region" description="Helical" evidence="9">
    <location>
        <begin position="93"/>
        <end position="116"/>
    </location>
</feature>
<evidence type="ECO:0000256" key="3">
    <source>
        <dbReference type="ARBA" id="ARBA00022475"/>
    </source>
</evidence>
<keyword evidence="3" id="KW-1003">Cell membrane</keyword>
<evidence type="ECO:0000256" key="6">
    <source>
        <dbReference type="ARBA" id="ARBA00022692"/>
    </source>
</evidence>
<comment type="caution">
    <text evidence="11">The sequence shown here is derived from an EMBL/GenBank/DDBJ whole genome shotgun (WGS) entry which is preliminary data.</text>
</comment>
<dbReference type="PANTHER" id="PTHR37324">
    <property type="entry name" value="PTS SYSTEM GALACTITOL-SPECIFIC EIIC COMPONENT"/>
    <property type="match status" value="1"/>
</dbReference>
<feature type="transmembrane region" description="Helical" evidence="9">
    <location>
        <begin position="220"/>
        <end position="240"/>
    </location>
</feature>
<dbReference type="InterPro" id="IPR013014">
    <property type="entry name" value="PTS_EIIC_2"/>
</dbReference>
<dbReference type="InterPro" id="IPR013853">
    <property type="entry name" value="EIIC-GAT"/>
</dbReference>
<feature type="transmembrane region" description="Helical" evidence="9">
    <location>
        <begin position="183"/>
        <end position="200"/>
    </location>
</feature>
<feature type="transmembrane region" description="Helical" evidence="9">
    <location>
        <begin position="252"/>
        <end position="271"/>
    </location>
</feature>
<feature type="transmembrane region" description="Helical" evidence="9">
    <location>
        <begin position="343"/>
        <end position="360"/>
    </location>
</feature>
<evidence type="ECO:0000256" key="8">
    <source>
        <dbReference type="ARBA" id="ARBA00023136"/>
    </source>
</evidence>
<organism evidence="11 12">
    <name type="scientific">Candidatus Hakubella thermalkaliphila</name>
    <dbReference type="NCBI Taxonomy" id="2754717"/>
    <lineage>
        <taxon>Bacteria</taxon>
        <taxon>Bacillati</taxon>
        <taxon>Actinomycetota</taxon>
        <taxon>Actinomycetota incertae sedis</taxon>
        <taxon>Candidatus Hakubellales</taxon>
        <taxon>Candidatus Hakubellaceae</taxon>
        <taxon>Candidatus Hakubella</taxon>
    </lineage>
</organism>
<feature type="transmembrane region" description="Helical" evidence="9">
    <location>
        <begin position="137"/>
        <end position="163"/>
    </location>
</feature>
<evidence type="ECO:0000313" key="12">
    <source>
        <dbReference type="Proteomes" id="UP000574717"/>
    </source>
</evidence>
<feature type="transmembrane region" description="Helical" evidence="9">
    <location>
        <begin position="367"/>
        <end position="385"/>
    </location>
</feature>
<dbReference type="AlphaFoldDB" id="A0A6V8NI64"/>
<keyword evidence="6 9" id="KW-0812">Transmembrane</keyword>
<evidence type="ECO:0000256" key="9">
    <source>
        <dbReference type="SAM" id="Phobius"/>
    </source>
</evidence>
<dbReference type="PROSITE" id="PS51104">
    <property type="entry name" value="PTS_EIIC_TYPE_2"/>
    <property type="match status" value="1"/>
</dbReference>
<accession>A0A6V8NI64</accession>
<evidence type="ECO:0000256" key="2">
    <source>
        <dbReference type="ARBA" id="ARBA00022448"/>
    </source>
</evidence>
<dbReference type="PANTHER" id="PTHR37324:SF2">
    <property type="entry name" value="PTS SYSTEM GALACTITOL-SPECIFIC EIIC COMPONENT"/>
    <property type="match status" value="1"/>
</dbReference>
<keyword evidence="8 9" id="KW-0472">Membrane</keyword>